<dbReference type="InterPro" id="IPR032816">
    <property type="entry name" value="VTT_dom"/>
</dbReference>
<dbReference type="KEGG" id="hvg:123425971"/>
<dbReference type="GeneID" id="123425971"/>
<dbReference type="AlphaFoldDB" id="A0A287DVF5"/>
<dbReference type="Proteomes" id="UP000011116">
    <property type="component" value="Chromosome 2H"/>
</dbReference>
<dbReference type="EnsemblPlants" id="HORVU.MOREX.r3.2HG0143380.1">
    <property type="protein sequence ID" value="HORVU.MOREX.r3.2HG0143380.1"/>
    <property type="gene ID" value="HORVU.MOREX.r3.2HG0143380"/>
</dbReference>
<evidence type="ECO:0000313" key="2">
    <source>
        <dbReference type="EnsemblPlants" id="HORVU.MOREX.r3.2HG0143380.1"/>
    </source>
</evidence>
<dbReference type="RefSeq" id="XP_044965684.1">
    <property type="nucleotide sequence ID" value="XM_045109749.1"/>
</dbReference>
<dbReference type="Gramene" id="HORVU.MOREX.r3.2HG0143380.1">
    <property type="protein sequence ID" value="HORVU.MOREX.r3.2HG0143380.1"/>
    <property type="gene ID" value="HORVU.MOREX.r3.2HG0143380"/>
</dbReference>
<dbReference type="InParanoid" id="A0A287DVF5"/>
<dbReference type="OrthoDB" id="202840at2759"/>
<feature type="domain" description="VTT" evidence="1">
    <location>
        <begin position="112"/>
        <end position="232"/>
    </location>
</feature>
<dbReference type="STRING" id="112509.A0A287DVF5"/>
<proteinExistence type="predicted"/>
<sequence>MGMSGAASGGAGCGRGEYMSIPEDVDAIKEAVKEEGECPRLLRCRAIRWWAKVAVLGIFLAGATAAAVVFLGPLVIKKVVVPIIDWQSRTFSRPVILLICFGAIAFFPSVLIPSSPFMWIAGMTFGYGYGFLIITTAMSIGMSLPFCIGSAFHSRIHRWLEKWPKKAAFVRLAGEGDWFHQFRAVALLRISPFPYIVFNYASVATNVQYCPYIAGSMAGTIHETLLAIYSGKLVQSLAVATSQGSFLSVDQIIYNGIGFTVAAVSTAAITIYAKKALQKLQAEDELC</sequence>
<accession>A0A287DVF5</accession>
<reference evidence="2" key="2">
    <citation type="submission" date="2020-10" db="EMBL/GenBank/DDBJ databases">
        <authorList>
            <person name="Scholz U."/>
            <person name="Mascher M."/>
            <person name="Fiebig A."/>
        </authorList>
    </citation>
    <scope>NUCLEOTIDE SEQUENCE [LARGE SCALE GENOMIC DNA]</scope>
    <source>
        <strain evidence="2">cv. Morex</strain>
    </source>
</reference>
<protein>
    <recommendedName>
        <fullName evidence="1">VTT domain-containing protein</fullName>
    </recommendedName>
</protein>
<keyword evidence="3" id="KW-1185">Reference proteome</keyword>
<evidence type="ECO:0000259" key="1">
    <source>
        <dbReference type="Pfam" id="PF09335"/>
    </source>
</evidence>
<dbReference type="Pfam" id="PF09335">
    <property type="entry name" value="VTT_dom"/>
    <property type="match status" value="1"/>
</dbReference>
<organism evidence="2 3">
    <name type="scientific">Hordeum vulgare subsp. vulgare</name>
    <name type="common">Domesticated barley</name>
    <dbReference type="NCBI Taxonomy" id="112509"/>
    <lineage>
        <taxon>Eukaryota</taxon>
        <taxon>Viridiplantae</taxon>
        <taxon>Streptophyta</taxon>
        <taxon>Embryophyta</taxon>
        <taxon>Tracheophyta</taxon>
        <taxon>Spermatophyta</taxon>
        <taxon>Magnoliopsida</taxon>
        <taxon>Liliopsida</taxon>
        <taxon>Poales</taxon>
        <taxon>Poaceae</taxon>
        <taxon>BOP clade</taxon>
        <taxon>Pooideae</taxon>
        <taxon>Triticodae</taxon>
        <taxon>Triticeae</taxon>
        <taxon>Hordeinae</taxon>
        <taxon>Hordeum</taxon>
    </lineage>
</organism>
<reference evidence="3" key="1">
    <citation type="journal article" date="2012" name="Nature">
        <title>A physical, genetic and functional sequence assembly of the barley genome.</title>
        <authorList>
            <consortium name="The International Barley Genome Sequencing Consortium"/>
            <person name="Mayer K.F."/>
            <person name="Waugh R."/>
            <person name="Brown J.W."/>
            <person name="Schulman A."/>
            <person name="Langridge P."/>
            <person name="Platzer M."/>
            <person name="Fincher G.B."/>
            <person name="Muehlbauer G.J."/>
            <person name="Sato K."/>
            <person name="Close T.J."/>
            <person name="Wise R.P."/>
            <person name="Stein N."/>
        </authorList>
    </citation>
    <scope>NUCLEOTIDE SEQUENCE [LARGE SCALE GENOMIC DNA]</scope>
    <source>
        <strain evidence="3">cv. Morex</strain>
    </source>
</reference>
<dbReference type="Gramene" id="HORVU.MOREX.r2.2HG0118120.1">
    <property type="protein sequence ID" value="HORVU.MOREX.r2.2HG0118120.1"/>
    <property type="gene ID" value="HORVU.MOREX.r2.2HG0118120"/>
</dbReference>
<dbReference type="FunCoup" id="A0A287DVF5">
    <property type="interactions" value="5"/>
</dbReference>
<dbReference type="PANTHER" id="PTHR46431">
    <property type="entry name" value="EXPRESSED PROTEIN"/>
    <property type="match status" value="1"/>
</dbReference>
<name>A0A287DVF5_HORVV</name>
<reference evidence="2" key="3">
    <citation type="submission" date="2022-01" db="UniProtKB">
        <authorList>
            <consortium name="EnsemblPlants"/>
        </authorList>
    </citation>
    <scope>IDENTIFICATION</scope>
    <source>
        <strain evidence="2">subsp. vulgare</strain>
    </source>
</reference>
<evidence type="ECO:0000313" key="3">
    <source>
        <dbReference type="Proteomes" id="UP000011116"/>
    </source>
</evidence>
<dbReference type="PaxDb" id="4513-MLOC_59623.1"/>
<gene>
    <name evidence="2" type="primary">LOC123425971</name>
</gene>
<dbReference type="OMA" id="EWESRTF"/>
<dbReference type="PANTHER" id="PTHR46431:SF7">
    <property type="entry name" value="SNARE ASSOCIATED GOLGI PROTEIN FAMILY"/>
    <property type="match status" value="1"/>
</dbReference>